<dbReference type="Proteomes" id="UP001056201">
    <property type="component" value="Chromosome 1"/>
</dbReference>
<dbReference type="PROSITE" id="PS01045">
    <property type="entry name" value="SQUALEN_PHYTOEN_SYN_2"/>
    <property type="match status" value="1"/>
</dbReference>
<reference evidence="2" key="1">
    <citation type="submission" date="2022-05" db="EMBL/GenBank/DDBJ databases">
        <title>An RpoN-dependent PEP-CTERM gene is involved in floc formation of an Aquincola tertiaricarbonis strain.</title>
        <authorList>
            <person name="Qiu D."/>
            <person name="Xia M."/>
        </authorList>
    </citation>
    <scope>NUCLEOTIDE SEQUENCE</scope>
    <source>
        <strain evidence="2">RN12</strain>
    </source>
</reference>
<keyword evidence="1" id="KW-0808">Transferase</keyword>
<dbReference type="Gene3D" id="1.10.600.10">
    <property type="entry name" value="Farnesyl Diphosphate Synthase"/>
    <property type="match status" value="1"/>
</dbReference>
<protein>
    <submittedName>
        <fullName evidence="2">Phytoene/squalene synthase family protein</fullName>
    </submittedName>
</protein>
<sequence>MHEPSKPAPPECPAADLAACRELLRRHARSFHAASLLLPRWVRDPACVLYGFCRLADDAVDVHGGRAEAIALLHQRLDRAYAGRPLPTPADRALAWVLQAHGMPRALPEQLLQGLAWDAEGRRYETLDDLLHYAARVAGTVGAMMAVLMGARTPAALARACDLGVAMQLTNIARDVGEDARMGRLYLPLQWLRQAGITPEAWLATPRHGPALAGVVERLLREADALYARAEAGIALLPADCRPGIRAAARLYAAIGRQVRRAGCNAVDRRAVVPPLRKAWLLAGTGWPARQASSALHAPPLDATRLLVEAAAHHEAAGRPARRRVDVVIDLFERLERRDRQSGVVAPSSASRAG</sequence>
<gene>
    <name evidence="2" type="ORF">MW290_02590</name>
</gene>
<dbReference type="PANTHER" id="PTHR31480">
    <property type="entry name" value="BIFUNCTIONAL LYCOPENE CYCLASE/PHYTOENE SYNTHASE"/>
    <property type="match status" value="1"/>
</dbReference>
<dbReference type="EMBL" id="CP097635">
    <property type="protein sequence ID" value="URI07529.1"/>
    <property type="molecule type" value="Genomic_DNA"/>
</dbReference>
<organism evidence="2 3">
    <name type="scientific">Aquincola tertiaricarbonis</name>
    <dbReference type="NCBI Taxonomy" id="391953"/>
    <lineage>
        <taxon>Bacteria</taxon>
        <taxon>Pseudomonadati</taxon>
        <taxon>Pseudomonadota</taxon>
        <taxon>Betaproteobacteria</taxon>
        <taxon>Burkholderiales</taxon>
        <taxon>Sphaerotilaceae</taxon>
        <taxon>Aquincola</taxon>
    </lineage>
</organism>
<keyword evidence="3" id="KW-1185">Reference proteome</keyword>
<dbReference type="SFLD" id="SFLDG01018">
    <property type="entry name" value="Squalene/Phytoene_Synthase_Lik"/>
    <property type="match status" value="1"/>
</dbReference>
<dbReference type="RefSeq" id="WP_250195763.1">
    <property type="nucleotide sequence ID" value="NZ_CP097635.1"/>
</dbReference>
<proteinExistence type="predicted"/>
<dbReference type="InterPro" id="IPR019845">
    <property type="entry name" value="Squalene/phytoene_synthase_CS"/>
</dbReference>
<dbReference type="InterPro" id="IPR008949">
    <property type="entry name" value="Isoprenoid_synthase_dom_sf"/>
</dbReference>
<dbReference type="CDD" id="cd00683">
    <property type="entry name" value="Trans_IPPS_HH"/>
    <property type="match status" value="1"/>
</dbReference>
<evidence type="ECO:0000313" key="3">
    <source>
        <dbReference type="Proteomes" id="UP001056201"/>
    </source>
</evidence>
<evidence type="ECO:0000313" key="2">
    <source>
        <dbReference type="EMBL" id="URI07529.1"/>
    </source>
</evidence>
<name>A0ABY4S8F3_AQUTE</name>
<dbReference type="SFLD" id="SFLDG01212">
    <property type="entry name" value="Phytoene_synthase_like"/>
    <property type="match status" value="1"/>
</dbReference>
<evidence type="ECO:0000256" key="1">
    <source>
        <dbReference type="ARBA" id="ARBA00022679"/>
    </source>
</evidence>
<dbReference type="SUPFAM" id="SSF48576">
    <property type="entry name" value="Terpenoid synthases"/>
    <property type="match status" value="1"/>
</dbReference>
<dbReference type="PROSITE" id="PS01044">
    <property type="entry name" value="SQUALEN_PHYTOEN_SYN_1"/>
    <property type="match status" value="1"/>
</dbReference>
<dbReference type="Pfam" id="PF00494">
    <property type="entry name" value="SQS_PSY"/>
    <property type="match status" value="1"/>
</dbReference>
<dbReference type="InterPro" id="IPR033904">
    <property type="entry name" value="Trans_IPPS_HH"/>
</dbReference>
<dbReference type="InterPro" id="IPR002060">
    <property type="entry name" value="Squ/phyt_synthse"/>
</dbReference>
<accession>A0ABY4S8F3</accession>
<dbReference type="SFLD" id="SFLDS00005">
    <property type="entry name" value="Isoprenoid_Synthase_Type_I"/>
    <property type="match status" value="1"/>
</dbReference>
<dbReference type="InterPro" id="IPR044843">
    <property type="entry name" value="Trans_IPPS_bact-type"/>
</dbReference>